<dbReference type="InterPro" id="IPR025857">
    <property type="entry name" value="MacB_PCD"/>
</dbReference>
<dbReference type="Pfam" id="PF12704">
    <property type="entry name" value="MacB_PCD"/>
    <property type="match status" value="2"/>
</dbReference>
<feature type="transmembrane region" description="Helical" evidence="6">
    <location>
        <begin position="21"/>
        <end position="42"/>
    </location>
</feature>
<dbReference type="GO" id="GO:0022857">
    <property type="term" value="F:transmembrane transporter activity"/>
    <property type="evidence" value="ECO:0007669"/>
    <property type="project" value="TreeGrafter"/>
</dbReference>
<dbReference type="PANTHER" id="PTHR30572">
    <property type="entry name" value="MEMBRANE COMPONENT OF TRANSPORTER-RELATED"/>
    <property type="match status" value="1"/>
</dbReference>
<feature type="transmembrane region" description="Helical" evidence="6">
    <location>
        <begin position="423"/>
        <end position="442"/>
    </location>
</feature>
<feature type="domain" description="ABC3 transporter permease C-terminal" evidence="7">
    <location>
        <begin position="666"/>
        <end position="774"/>
    </location>
</feature>
<feature type="transmembrane region" description="Helical" evidence="6">
    <location>
        <begin position="665"/>
        <end position="686"/>
    </location>
</feature>
<dbReference type="PANTHER" id="PTHR30572:SF18">
    <property type="entry name" value="ABC-TYPE MACROLIDE FAMILY EXPORT SYSTEM PERMEASE COMPONENT 2"/>
    <property type="match status" value="1"/>
</dbReference>
<dbReference type="Proteomes" id="UP000011135">
    <property type="component" value="Unassembled WGS sequence"/>
</dbReference>
<comment type="subcellular location">
    <subcellularLocation>
        <location evidence="1">Cell membrane</location>
        <topology evidence="1">Multi-pass membrane protein</topology>
    </subcellularLocation>
</comment>
<dbReference type="EMBL" id="AMZN01000055">
    <property type="protein sequence ID" value="ELR70142.1"/>
    <property type="molecule type" value="Genomic_DNA"/>
</dbReference>
<sequence length="785" mass="87873">MLKNYFKIALRNLRKHKFYSIVNIFGLTVGLTSVIFILLYVVDELGYDKFHKDHDRVFRVVENQYYAGQPVFPVAVTPGPLAPSLKDEYPEVTHATRVQFTNNQFEYGDQHFLERGIYVDQEFLDIFSFELVNGDTKQVFEPLNALVINETLVAKYFPEQDPIGKTIRINGKDDMMVTGVFKDVPKNSHLQFDYLMSTKKLGTTWKEMSSAWSNNTLYTYIKISEDANIKILNEKIKGQIKKYKEGSVTDIYLQPLTDIHLGEVSFTADISGKGNRTYVEIFSIVAAFILVIACINFMNLSTARSARRAKEVGLRKTVGASRFQLIYQFLGESVLLSLVSVLLSILLVDLLLPSFNQLSEKTLELDLLNPENGLKITALMAVAVIGTGLLAGSYPAIFLSSFQPANVLKSKNSKTGGSFFRKVLVVLQFTVSIVLMIGTITVSTQLSFIQSKNLGINKEQVVYISSLSDNHEIFQHELMQQEGIKSVGFTNQHPAYVENSTSGISWEGANPDETILIHLQAVDPGYITTMQIEMAEGRNFSEEIASDSNAVIINQQALKTIGYEKPIGGRLRAGDKQYTIVGVAKDFHFKSIHQPIEPLIMFMSPQQLSRTVVKIDGRQVGDAMAKIEGQWQKLNPKKTFRASFLDEDFDKLYAAEKRTATLFKYFATLAIIISGLGLFGLASFIAEQRTKEISIRKVFGAPVRGLFYLVSKDFTRLVLISFIISVPVGWYLMTMWLNSFAYRINLGVSIFLVSGGMALAIALATVSYQSITAAMANPAKILRNE</sequence>
<evidence type="ECO:0000256" key="5">
    <source>
        <dbReference type="ARBA" id="ARBA00023136"/>
    </source>
</evidence>
<dbReference type="OrthoDB" id="5933722at2"/>
<evidence type="ECO:0000256" key="6">
    <source>
        <dbReference type="SAM" id="Phobius"/>
    </source>
</evidence>
<feature type="domain" description="MacB-like periplasmic core" evidence="8">
    <location>
        <begin position="20"/>
        <end position="237"/>
    </location>
</feature>
<evidence type="ECO:0000259" key="8">
    <source>
        <dbReference type="Pfam" id="PF12704"/>
    </source>
</evidence>
<keyword evidence="2" id="KW-1003">Cell membrane</keyword>
<feature type="domain" description="MacB-like periplasmic core" evidence="8">
    <location>
        <begin position="433"/>
        <end position="627"/>
    </location>
</feature>
<dbReference type="Pfam" id="PF02687">
    <property type="entry name" value="FtsX"/>
    <property type="match status" value="2"/>
</dbReference>
<gene>
    <name evidence="9" type="ORF">C900_03827</name>
</gene>
<evidence type="ECO:0000259" key="7">
    <source>
        <dbReference type="Pfam" id="PF02687"/>
    </source>
</evidence>
<keyword evidence="10" id="KW-1185">Reference proteome</keyword>
<comment type="caution">
    <text evidence="9">The sequence shown here is derived from an EMBL/GenBank/DDBJ whole genome shotgun (WGS) entry which is preliminary data.</text>
</comment>
<reference evidence="9 10" key="1">
    <citation type="submission" date="2012-12" db="EMBL/GenBank/DDBJ databases">
        <title>Genome assembly of Fulvivirga imtechensis AK7.</title>
        <authorList>
            <person name="Nupur N."/>
            <person name="Khatri I."/>
            <person name="Kumar R."/>
            <person name="Subramanian S."/>
            <person name="Pinnaka A."/>
        </authorList>
    </citation>
    <scope>NUCLEOTIDE SEQUENCE [LARGE SCALE GENOMIC DNA]</scope>
    <source>
        <strain evidence="9 10">AK7</strain>
    </source>
</reference>
<feature type="transmembrane region" description="Helical" evidence="6">
    <location>
        <begin position="714"/>
        <end position="732"/>
    </location>
</feature>
<evidence type="ECO:0000256" key="2">
    <source>
        <dbReference type="ARBA" id="ARBA00022475"/>
    </source>
</evidence>
<protein>
    <submittedName>
        <fullName evidence="9">Putative ABC transporter permease</fullName>
    </submittedName>
</protein>
<evidence type="ECO:0000313" key="10">
    <source>
        <dbReference type="Proteomes" id="UP000011135"/>
    </source>
</evidence>
<dbReference type="eggNOG" id="COG0577">
    <property type="taxonomic scope" value="Bacteria"/>
</dbReference>
<organism evidence="9 10">
    <name type="scientific">Fulvivirga imtechensis AK7</name>
    <dbReference type="NCBI Taxonomy" id="1237149"/>
    <lineage>
        <taxon>Bacteria</taxon>
        <taxon>Pseudomonadati</taxon>
        <taxon>Bacteroidota</taxon>
        <taxon>Cytophagia</taxon>
        <taxon>Cytophagales</taxon>
        <taxon>Fulvivirgaceae</taxon>
        <taxon>Fulvivirga</taxon>
    </lineage>
</organism>
<accession>L8JRZ5</accession>
<evidence type="ECO:0000256" key="1">
    <source>
        <dbReference type="ARBA" id="ARBA00004651"/>
    </source>
</evidence>
<name>L8JRZ5_9BACT</name>
<keyword evidence="4 6" id="KW-1133">Transmembrane helix</keyword>
<proteinExistence type="predicted"/>
<evidence type="ECO:0000313" key="9">
    <source>
        <dbReference type="EMBL" id="ELR70142.1"/>
    </source>
</evidence>
<dbReference type="GO" id="GO:0005886">
    <property type="term" value="C:plasma membrane"/>
    <property type="evidence" value="ECO:0007669"/>
    <property type="project" value="UniProtKB-SubCell"/>
</dbReference>
<feature type="transmembrane region" description="Helical" evidence="6">
    <location>
        <begin position="376"/>
        <end position="402"/>
    </location>
</feature>
<feature type="transmembrane region" description="Helical" evidence="6">
    <location>
        <begin position="744"/>
        <end position="766"/>
    </location>
</feature>
<feature type="transmembrane region" description="Helical" evidence="6">
    <location>
        <begin position="334"/>
        <end position="356"/>
    </location>
</feature>
<dbReference type="RefSeq" id="WP_009581233.1">
    <property type="nucleotide sequence ID" value="NZ_AMZN01000055.1"/>
</dbReference>
<dbReference type="InterPro" id="IPR003838">
    <property type="entry name" value="ABC3_permease_C"/>
</dbReference>
<keyword evidence="5 6" id="KW-0472">Membrane</keyword>
<dbReference type="STRING" id="1237149.C900_03827"/>
<feature type="domain" description="ABC3 transporter permease C-terminal" evidence="7">
    <location>
        <begin position="284"/>
        <end position="403"/>
    </location>
</feature>
<evidence type="ECO:0000256" key="4">
    <source>
        <dbReference type="ARBA" id="ARBA00022989"/>
    </source>
</evidence>
<dbReference type="PATRIC" id="fig|1237149.3.peg.3589"/>
<feature type="transmembrane region" description="Helical" evidence="6">
    <location>
        <begin position="281"/>
        <end position="300"/>
    </location>
</feature>
<evidence type="ECO:0000256" key="3">
    <source>
        <dbReference type="ARBA" id="ARBA00022692"/>
    </source>
</evidence>
<dbReference type="AlphaFoldDB" id="L8JRZ5"/>
<keyword evidence="3 6" id="KW-0812">Transmembrane</keyword>
<dbReference type="InterPro" id="IPR050250">
    <property type="entry name" value="Macrolide_Exporter_MacB"/>
</dbReference>